<protein>
    <submittedName>
        <fullName evidence="9">Bombesin receptor activated protein</fullName>
    </submittedName>
</protein>
<organism evidence="9 10">
    <name type="scientific">Phyllostomus discolor</name>
    <name type="common">pale spear-nosed bat</name>
    <dbReference type="NCBI Taxonomy" id="89673"/>
    <lineage>
        <taxon>Eukaryota</taxon>
        <taxon>Metazoa</taxon>
        <taxon>Chordata</taxon>
        <taxon>Craniata</taxon>
        <taxon>Vertebrata</taxon>
        <taxon>Euteleostomi</taxon>
        <taxon>Mammalia</taxon>
        <taxon>Eutheria</taxon>
        <taxon>Laurasiatheria</taxon>
        <taxon>Chiroptera</taxon>
        <taxon>Yangochiroptera</taxon>
        <taxon>Phyllostomidae</taxon>
        <taxon>Phyllostominae</taxon>
        <taxon>Phyllostomus</taxon>
    </lineage>
</organism>
<keyword evidence="4" id="KW-0812">Transmembrane</keyword>
<dbReference type="AlphaFoldDB" id="A0A834AKZ1"/>
<sequence length="69" mass="7503">MHDLFTIGSGEALLHLIPPSQCRTHCSMLVTPIGPGDIGYADANHWNIYILVRGLQPLVVCDATTLSEE</sequence>
<reference evidence="9 10" key="1">
    <citation type="journal article" date="2020" name="Nature">
        <title>Six reference-quality genomes reveal evolution of bat adaptations.</title>
        <authorList>
            <person name="Jebb D."/>
            <person name="Huang Z."/>
            <person name="Pippel M."/>
            <person name="Hughes G.M."/>
            <person name="Lavrichenko K."/>
            <person name="Devanna P."/>
            <person name="Winkler S."/>
            <person name="Jermiin L.S."/>
            <person name="Skirmuntt E.C."/>
            <person name="Katzourakis A."/>
            <person name="Burkitt-Gray L."/>
            <person name="Ray D.A."/>
            <person name="Sullivan K.A.M."/>
            <person name="Roscito J.G."/>
            <person name="Kirilenko B.M."/>
            <person name="Davalos L.M."/>
            <person name="Corthals A.P."/>
            <person name="Power M.L."/>
            <person name="Jones G."/>
            <person name="Ransome R.D."/>
            <person name="Dechmann D.K.N."/>
            <person name="Locatelli A.G."/>
            <person name="Puechmaille S.J."/>
            <person name="Fedrigo O."/>
            <person name="Jarvis E.D."/>
            <person name="Hiller M."/>
            <person name="Vernes S.C."/>
            <person name="Myers E.W."/>
            <person name="Teeling E.C."/>
        </authorList>
    </citation>
    <scope>NUCLEOTIDE SEQUENCE [LARGE SCALE GENOMIC DNA]</scope>
    <source>
        <strain evidence="9">Bat1K_MPI-CBG_1</strain>
    </source>
</reference>
<comment type="caution">
    <text evidence="9">The sequence shown here is derived from an EMBL/GenBank/DDBJ whole genome shotgun (WGS) entry which is preliminary data.</text>
</comment>
<keyword evidence="5" id="KW-0735">Signal-anchor</keyword>
<comment type="subcellular location">
    <subcellularLocation>
        <location evidence="2">Cytoplasm</location>
    </subcellularLocation>
    <subcellularLocation>
        <location evidence="1">Golgi apparatus membrane</location>
        <topology evidence="1">Single-pass type II membrane protein</topology>
    </subcellularLocation>
</comment>
<dbReference type="InterPro" id="IPR038757">
    <property type="entry name" value="BRAP"/>
</dbReference>
<dbReference type="PANTHER" id="PTHR35259:SF1">
    <property type="entry name" value="BOMBESIN RECEPTOR-ACTIVATED PROTEIN C6ORF89"/>
    <property type="match status" value="1"/>
</dbReference>
<dbReference type="PANTHER" id="PTHR35259">
    <property type="entry name" value="BOMBESIN RECEPTOR-ACTIVATED PROTEIN C6ORF89"/>
    <property type="match status" value="1"/>
</dbReference>
<evidence type="ECO:0000256" key="4">
    <source>
        <dbReference type="ARBA" id="ARBA00022692"/>
    </source>
</evidence>
<evidence type="ECO:0000256" key="2">
    <source>
        <dbReference type="ARBA" id="ARBA00004496"/>
    </source>
</evidence>
<keyword evidence="6" id="KW-1133">Transmembrane helix</keyword>
<dbReference type="EMBL" id="JABVXQ010000004">
    <property type="protein sequence ID" value="KAF6112978.1"/>
    <property type="molecule type" value="Genomic_DNA"/>
</dbReference>
<dbReference type="Proteomes" id="UP000664940">
    <property type="component" value="Unassembled WGS sequence"/>
</dbReference>
<keyword evidence="3" id="KW-0963">Cytoplasm</keyword>
<keyword evidence="7" id="KW-0333">Golgi apparatus</keyword>
<keyword evidence="9" id="KW-0675">Receptor</keyword>
<dbReference type="GO" id="GO:0005730">
    <property type="term" value="C:nucleolus"/>
    <property type="evidence" value="ECO:0007669"/>
    <property type="project" value="TreeGrafter"/>
</dbReference>
<evidence type="ECO:0000256" key="8">
    <source>
        <dbReference type="ARBA" id="ARBA00023136"/>
    </source>
</evidence>
<evidence type="ECO:0000256" key="6">
    <source>
        <dbReference type="ARBA" id="ARBA00022989"/>
    </source>
</evidence>
<proteinExistence type="predicted"/>
<name>A0A834AKZ1_9CHIR</name>
<gene>
    <name evidence="9" type="ORF">HJG60_001884</name>
</gene>
<evidence type="ECO:0000256" key="7">
    <source>
        <dbReference type="ARBA" id="ARBA00023034"/>
    </source>
</evidence>
<evidence type="ECO:0000256" key="5">
    <source>
        <dbReference type="ARBA" id="ARBA00022968"/>
    </source>
</evidence>
<evidence type="ECO:0000313" key="9">
    <source>
        <dbReference type="EMBL" id="KAF6112978.1"/>
    </source>
</evidence>
<keyword evidence="8" id="KW-0472">Membrane</keyword>
<evidence type="ECO:0000313" key="10">
    <source>
        <dbReference type="Proteomes" id="UP000664940"/>
    </source>
</evidence>
<accession>A0A834AKZ1</accession>
<evidence type="ECO:0000256" key="3">
    <source>
        <dbReference type="ARBA" id="ARBA00022490"/>
    </source>
</evidence>
<dbReference type="GO" id="GO:0000139">
    <property type="term" value="C:Golgi membrane"/>
    <property type="evidence" value="ECO:0007669"/>
    <property type="project" value="UniProtKB-SubCell"/>
</dbReference>
<evidence type="ECO:0000256" key="1">
    <source>
        <dbReference type="ARBA" id="ARBA00004323"/>
    </source>
</evidence>